<dbReference type="EMBL" id="CP006694">
    <property type="protein sequence ID" value="EKT86506.1"/>
    <property type="molecule type" value="Genomic_DNA"/>
</dbReference>
<dbReference type="RefSeq" id="WP_004460998.1">
    <property type="nucleotide sequence ID" value="NZ_CP006694.1"/>
</dbReference>
<evidence type="ECO:0000313" key="2">
    <source>
        <dbReference type="Proteomes" id="UP000035800"/>
    </source>
</evidence>
<proteinExistence type="predicted"/>
<gene>
    <name evidence="1" type="ORF">LSS_12397</name>
</gene>
<dbReference type="GeneID" id="54850674"/>
<reference evidence="1 2" key="2">
    <citation type="journal article" date="2014" name="Emerg. Microbes Infect.">
        <title>Potential impact on kidney infection: a whole-genome analysis of Leptospira santarosai serovar Shermani.</title>
        <authorList>
            <person name="Chou L.F."/>
            <person name="Chen T.W."/>
            <person name="Ko Y.C."/>
            <person name="Pan M.J."/>
            <person name="Tian Y.C."/>
            <person name="Chiu C.H."/>
            <person name="Tang P."/>
            <person name="Hung C.C."/>
            <person name="Yang C.W."/>
        </authorList>
    </citation>
    <scope>NUCLEOTIDE SEQUENCE</scope>
    <source>
        <strain evidence="1 2">LT 821</strain>
    </source>
</reference>
<name>K8Y0C1_9LEPT</name>
<evidence type="ECO:0000313" key="1">
    <source>
        <dbReference type="EMBL" id="EKT86506.1"/>
    </source>
</evidence>
<dbReference type="KEGG" id="lst:LSS_12397"/>
<accession>K8Y0C1</accession>
<sequence>MNFSSNENCQTAVLCRNSVGEFLFLDFIEVPYATRKFQIPRLKIDVGIQDQTGNDF</sequence>
<dbReference type="AlphaFoldDB" id="K8Y0C1"/>
<protein>
    <submittedName>
        <fullName evidence="1">Uncharacterized protein</fullName>
    </submittedName>
</protein>
<reference evidence="1 2" key="1">
    <citation type="journal article" date="2012" name="Gene">
        <title>Sequence of Leptospira santarosai serovar Shermani genome and prediction of virulence-associated genes.</title>
        <authorList>
            <person name="Chou L.F."/>
            <person name="Chen Y.T."/>
            <person name="Lu C.W."/>
            <person name="Ko Y.C."/>
            <person name="Tang C.Y."/>
            <person name="Pan M.J."/>
            <person name="Tian Y.C."/>
            <person name="Chiu C.H."/>
            <person name="Hung C.C."/>
            <person name="Yang C.W."/>
        </authorList>
    </citation>
    <scope>NUCLEOTIDE SEQUENCE [LARGE SCALE GENOMIC DNA]</scope>
    <source>
        <strain evidence="1">LT 821</strain>
    </source>
</reference>
<dbReference type="PATRIC" id="fig|758847.3.peg.2607"/>
<organism evidence="1 2">
    <name type="scientific">Leptospira santarosai serovar Shermani str. LT 821</name>
    <dbReference type="NCBI Taxonomy" id="758847"/>
    <lineage>
        <taxon>Bacteria</taxon>
        <taxon>Pseudomonadati</taxon>
        <taxon>Spirochaetota</taxon>
        <taxon>Spirochaetia</taxon>
        <taxon>Leptospirales</taxon>
        <taxon>Leptospiraceae</taxon>
        <taxon>Leptospira</taxon>
    </lineage>
</organism>
<dbReference type="Proteomes" id="UP000035800">
    <property type="component" value="Chromosome I"/>
</dbReference>